<dbReference type="PROSITE" id="PS50011">
    <property type="entry name" value="PROTEIN_KINASE_DOM"/>
    <property type="match status" value="1"/>
</dbReference>
<dbReference type="PANTHER" id="PTHR43289:SF34">
    <property type="entry name" value="SERINE_THREONINE-PROTEIN KINASE YBDM-RELATED"/>
    <property type="match status" value="1"/>
</dbReference>
<dbReference type="Gene3D" id="3.30.200.20">
    <property type="entry name" value="Phosphorylase Kinase, domain 1"/>
    <property type="match status" value="1"/>
</dbReference>
<reference evidence="8" key="1">
    <citation type="submission" date="2021-01" db="EMBL/GenBank/DDBJ databases">
        <title>Whole genome shotgun sequence of Actinoplanes rishiriensis NBRC 108556.</title>
        <authorList>
            <person name="Komaki H."/>
            <person name="Tamura T."/>
        </authorList>
    </citation>
    <scope>NUCLEOTIDE SEQUENCE</scope>
    <source>
        <strain evidence="8">NBRC 108556</strain>
    </source>
</reference>
<gene>
    <name evidence="8" type="ORF">Ari01nite_71770</name>
</gene>
<evidence type="ECO:0000313" key="9">
    <source>
        <dbReference type="Proteomes" id="UP000636960"/>
    </source>
</evidence>
<dbReference type="SUPFAM" id="SSF56112">
    <property type="entry name" value="Protein kinase-like (PK-like)"/>
    <property type="match status" value="1"/>
</dbReference>
<dbReference type="Gene3D" id="2.60.120.560">
    <property type="entry name" value="Exo-inulinase, domain 1"/>
    <property type="match status" value="1"/>
</dbReference>
<evidence type="ECO:0000256" key="4">
    <source>
        <dbReference type="ARBA" id="ARBA00022840"/>
    </source>
</evidence>
<evidence type="ECO:0000256" key="2">
    <source>
        <dbReference type="ARBA" id="ARBA00022741"/>
    </source>
</evidence>
<dbReference type="SMART" id="SM00220">
    <property type="entry name" value="S_TKc"/>
    <property type="match status" value="1"/>
</dbReference>
<keyword evidence="2 5" id="KW-0547">Nucleotide-binding</keyword>
<evidence type="ECO:0000256" key="6">
    <source>
        <dbReference type="SAM" id="MobiDB-lite"/>
    </source>
</evidence>
<feature type="binding site" evidence="5">
    <location>
        <position position="45"/>
    </location>
    <ligand>
        <name>ATP</name>
        <dbReference type="ChEBI" id="CHEBI:30616"/>
    </ligand>
</feature>
<dbReference type="Gene3D" id="1.10.510.10">
    <property type="entry name" value="Transferase(Phosphotransferase) domain 1"/>
    <property type="match status" value="1"/>
</dbReference>
<feature type="compositionally biased region" description="Low complexity" evidence="6">
    <location>
        <begin position="363"/>
        <end position="373"/>
    </location>
</feature>
<dbReference type="EMBL" id="BOMV01000076">
    <property type="protein sequence ID" value="GIE99712.1"/>
    <property type="molecule type" value="Genomic_DNA"/>
</dbReference>
<dbReference type="Pfam" id="PF00069">
    <property type="entry name" value="Pkinase"/>
    <property type="match status" value="1"/>
</dbReference>
<evidence type="ECO:0000313" key="8">
    <source>
        <dbReference type="EMBL" id="GIE99712.1"/>
    </source>
</evidence>
<dbReference type="AlphaFoldDB" id="A0A919N2E5"/>
<dbReference type="PROSITE" id="PS00107">
    <property type="entry name" value="PROTEIN_KINASE_ATP"/>
    <property type="match status" value="1"/>
</dbReference>
<organism evidence="8 9">
    <name type="scientific">Paractinoplanes rishiriensis</name>
    <dbReference type="NCBI Taxonomy" id="1050105"/>
    <lineage>
        <taxon>Bacteria</taxon>
        <taxon>Bacillati</taxon>
        <taxon>Actinomycetota</taxon>
        <taxon>Actinomycetes</taxon>
        <taxon>Micromonosporales</taxon>
        <taxon>Micromonosporaceae</taxon>
        <taxon>Paractinoplanes</taxon>
    </lineage>
</organism>
<dbReference type="InterPro" id="IPR011009">
    <property type="entry name" value="Kinase-like_dom_sf"/>
</dbReference>
<evidence type="ECO:0000259" key="7">
    <source>
        <dbReference type="PROSITE" id="PS50011"/>
    </source>
</evidence>
<dbReference type="InterPro" id="IPR008271">
    <property type="entry name" value="Ser/Thr_kinase_AS"/>
</dbReference>
<keyword evidence="9" id="KW-1185">Reference proteome</keyword>
<dbReference type="GO" id="GO:0005524">
    <property type="term" value="F:ATP binding"/>
    <property type="evidence" value="ECO:0007669"/>
    <property type="project" value="UniProtKB-UniRule"/>
</dbReference>
<dbReference type="PROSITE" id="PS00108">
    <property type="entry name" value="PROTEIN_KINASE_ST"/>
    <property type="match status" value="1"/>
</dbReference>
<dbReference type="PANTHER" id="PTHR43289">
    <property type="entry name" value="MITOGEN-ACTIVATED PROTEIN KINASE KINASE KINASE 20-RELATED"/>
    <property type="match status" value="1"/>
</dbReference>
<dbReference type="RefSeq" id="WP_203786690.1">
    <property type="nucleotide sequence ID" value="NZ_BOMV01000076.1"/>
</dbReference>
<dbReference type="InterPro" id="IPR017441">
    <property type="entry name" value="Protein_kinase_ATP_BS"/>
</dbReference>
<dbReference type="InterPro" id="IPR000719">
    <property type="entry name" value="Prot_kinase_dom"/>
</dbReference>
<evidence type="ECO:0000256" key="5">
    <source>
        <dbReference type="PROSITE-ProRule" id="PRU10141"/>
    </source>
</evidence>
<sequence length="560" mass="59868">MPSWPLRPGDPRRLGDYRLLARLGEGGMGTVFLGRDAAGQPVAVKVIRPEFADNAEFRARFRSEVNRVREVPTFCTAAVLDADPDNETPYLVVEYVAGPSLQEVVEEQGPMSAGDLHSVAVGVATALTAIHGAGVIHRDLKPRNVLLSLGLPKVIDFGLARALETTRGHTRTGHFMGTVDYMAPERLDSSLGPATPAADIFAWGAVIAFAGTGRIPFNGDTPMQTAALILTKPPDLRGLPPALTGLVGRALSKDPNERPTANELLQELLTVGRPDPDQPLPAASRAGSARFDLRELVDPVATEVPRPAPPTVRIERKPRRRRFAGITARRLNLVIGALMVASVTAATVAYARTTNDGEPPAAPADAQAKVAPATSADPEPRLRGPAFFDPLRAPGRFGESAAANGRCTFRYGQLRASSKPRSTYQCPGPDDVFAHDQLIKVRVNLAHEGTCAMVWFRFHGHRGYQLTACTHQVELEELDGALLTSIGRISSDALQPGSPHWISIEIASEHATVAIDGTDTLQAAVADPEIFSGRIQLGVTNTSPTELAEVSFADLEVRAG</sequence>
<feature type="region of interest" description="Disordered" evidence="6">
    <location>
        <begin position="356"/>
        <end position="381"/>
    </location>
</feature>
<comment type="caution">
    <text evidence="8">The sequence shown here is derived from an EMBL/GenBank/DDBJ whole genome shotgun (WGS) entry which is preliminary data.</text>
</comment>
<dbReference type="Proteomes" id="UP000636960">
    <property type="component" value="Unassembled WGS sequence"/>
</dbReference>
<proteinExistence type="predicted"/>
<feature type="domain" description="Protein kinase" evidence="7">
    <location>
        <begin position="17"/>
        <end position="269"/>
    </location>
</feature>
<evidence type="ECO:0000256" key="3">
    <source>
        <dbReference type="ARBA" id="ARBA00022777"/>
    </source>
</evidence>
<dbReference type="GO" id="GO:0004674">
    <property type="term" value="F:protein serine/threonine kinase activity"/>
    <property type="evidence" value="ECO:0007669"/>
    <property type="project" value="TreeGrafter"/>
</dbReference>
<name>A0A919N2E5_9ACTN</name>
<keyword evidence="4 5" id="KW-0067">ATP-binding</keyword>
<evidence type="ECO:0000256" key="1">
    <source>
        <dbReference type="ARBA" id="ARBA00022679"/>
    </source>
</evidence>
<protein>
    <recommendedName>
        <fullName evidence="7">Protein kinase domain-containing protein</fullName>
    </recommendedName>
</protein>
<keyword evidence="1" id="KW-0808">Transferase</keyword>
<keyword evidence="3" id="KW-0418">Kinase</keyword>
<accession>A0A919N2E5</accession>
<dbReference type="CDD" id="cd14014">
    <property type="entry name" value="STKc_PknB_like"/>
    <property type="match status" value="1"/>
</dbReference>